<reference evidence="1 2" key="1">
    <citation type="submission" date="2023-09" db="EMBL/GenBank/DDBJ databases">
        <authorList>
            <person name="Rey-Velasco X."/>
        </authorList>
    </citation>
    <scope>NUCLEOTIDE SEQUENCE [LARGE SCALE GENOMIC DNA]</scope>
    <source>
        <strain evidence="1 2">W345</strain>
    </source>
</reference>
<comment type="caution">
    <text evidence="1">The sequence shown here is derived from an EMBL/GenBank/DDBJ whole genome shotgun (WGS) entry which is preliminary data.</text>
</comment>
<protein>
    <recommendedName>
        <fullName evidence="3">DUF1641 domain-containing protein</fullName>
    </recommendedName>
</protein>
<gene>
    <name evidence="1" type="ORF">RM530_12585</name>
</gene>
<proteinExistence type="predicted"/>
<dbReference type="Proteomes" id="UP001254608">
    <property type="component" value="Unassembled WGS sequence"/>
</dbReference>
<keyword evidence="2" id="KW-1185">Reference proteome</keyword>
<dbReference type="EMBL" id="JAVRIC010000018">
    <property type="protein sequence ID" value="MDT0498196.1"/>
    <property type="molecule type" value="Genomic_DNA"/>
</dbReference>
<dbReference type="RefSeq" id="WP_311365560.1">
    <property type="nucleotide sequence ID" value="NZ_JAVRIC010000018.1"/>
</dbReference>
<evidence type="ECO:0008006" key="3">
    <source>
        <dbReference type="Google" id="ProtNLM"/>
    </source>
</evidence>
<evidence type="ECO:0000313" key="2">
    <source>
        <dbReference type="Proteomes" id="UP001254608"/>
    </source>
</evidence>
<name>A0ABU2WLL0_9GAMM</name>
<evidence type="ECO:0000313" key="1">
    <source>
        <dbReference type="EMBL" id="MDT0498196.1"/>
    </source>
</evidence>
<sequence length="160" mass="17296">MARPLQYTPPAPTIEPGAREELDRLLESLHRHGVLRLANDLVSANADLMEILVRGLSQPGSLNAIQNLCAVLMSLSQIEPANMYKLTSAIRDAVQRLSHFDSTEQHDAAPGVTGAYRLLHDEALWSAAAPLVEALKAFSDGLGRDVDKPISSFSGKQTQG</sequence>
<organism evidence="1 2">
    <name type="scientific">Banduia mediterranea</name>
    <dbReference type="NCBI Taxonomy" id="3075609"/>
    <lineage>
        <taxon>Bacteria</taxon>
        <taxon>Pseudomonadati</taxon>
        <taxon>Pseudomonadota</taxon>
        <taxon>Gammaproteobacteria</taxon>
        <taxon>Nevskiales</taxon>
        <taxon>Algiphilaceae</taxon>
        <taxon>Banduia</taxon>
    </lineage>
</organism>
<accession>A0ABU2WLL0</accession>